<evidence type="ECO:0000313" key="3">
    <source>
        <dbReference type="EMBL" id="CAB9514987.1"/>
    </source>
</evidence>
<dbReference type="AlphaFoldDB" id="A0A9N8E5B5"/>
<dbReference type="Gene3D" id="3.40.525.10">
    <property type="entry name" value="CRAL-TRIO lipid binding domain"/>
    <property type="match status" value="1"/>
</dbReference>
<sequence length="313" mass="36669">MEEIQVVRDGQDELAWQSDDDENETDTEGLLWNDEEDHAARAEDDDDDDNNDYNARSKKRKSRDDDEEEEGLGILMVITAEERQWAETLQEALEQREDCGHITISNMELVQHAIVEEGNIEKAIERIKRMHEFRLKYQIEDTVEQGEQCIRDFMEQQPGFSLNLDQCVRHNHFVHVIDFAKFNPRKVYLPKDWKVFLSGIHYYLSALNPTLSAVRNGVLGIMECEGMGWHNFCLDFERRLWYEHAGAYPAKFHEISWVRSPLVANVFFSLLKPIMNDAVRKVVHLGVLTNAYEGRSIRLFLNRLQRLPTREKS</sequence>
<organism evidence="3 4">
    <name type="scientific">Seminavis robusta</name>
    <dbReference type="NCBI Taxonomy" id="568900"/>
    <lineage>
        <taxon>Eukaryota</taxon>
        <taxon>Sar</taxon>
        <taxon>Stramenopiles</taxon>
        <taxon>Ochrophyta</taxon>
        <taxon>Bacillariophyta</taxon>
        <taxon>Bacillariophyceae</taxon>
        <taxon>Bacillariophycidae</taxon>
        <taxon>Naviculales</taxon>
        <taxon>Naviculaceae</taxon>
        <taxon>Seminavis</taxon>
    </lineage>
</organism>
<dbReference type="Proteomes" id="UP001153069">
    <property type="component" value="Unassembled WGS sequence"/>
</dbReference>
<dbReference type="SUPFAM" id="SSF52087">
    <property type="entry name" value="CRAL/TRIO domain"/>
    <property type="match status" value="1"/>
</dbReference>
<gene>
    <name evidence="3" type="ORF">SEMRO_688_G187340.1</name>
</gene>
<comment type="caution">
    <text evidence="3">The sequence shown here is derived from an EMBL/GenBank/DDBJ whole genome shotgun (WGS) entry which is preliminary data.</text>
</comment>
<accession>A0A9N8E5B5</accession>
<dbReference type="EMBL" id="CAICTM010000687">
    <property type="protein sequence ID" value="CAB9514987.1"/>
    <property type="molecule type" value="Genomic_DNA"/>
</dbReference>
<dbReference type="InterPro" id="IPR036865">
    <property type="entry name" value="CRAL-TRIO_dom_sf"/>
</dbReference>
<evidence type="ECO:0000259" key="2">
    <source>
        <dbReference type="Pfam" id="PF00650"/>
    </source>
</evidence>
<evidence type="ECO:0000256" key="1">
    <source>
        <dbReference type="SAM" id="MobiDB-lite"/>
    </source>
</evidence>
<feature type="region of interest" description="Disordered" evidence="1">
    <location>
        <begin position="1"/>
        <end position="69"/>
    </location>
</feature>
<dbReference type="InterPro" id="IPR001251">
    <property type="entry name" value="CRAL-TRIO_dom"/>
</dbReference>
<keyword evidence="4" id="KW-1185">Reference proteome</keyword>
<evidence type="ECO:0000313" key="4">
    <source>
        <dbReference type="Proteomes" id="UP001153069"/>
    </source>
</evidence>
<proteinExistence type="predicted"/>
<reference evidence="3" key="1">
    <citation type="submission" date="2020-06" db="EMBL/GenBank/DDBJ databases">
        <authorList>
            <consortium name="Plant Systems Biology data submission"/>
        </authorList>
    </citation>
    <scope>NUCLEOTIDE SEQUENCE</scope>
    <source>
        <strain evidence="3">D6</strain>
    </source>
</reference>
<protein>
    <recommendedName>
        <fullName evidence="2">CRAL-TRIO domain-containing protein</fullName>
    </recommendedName>
</protein>
<feature type="domain" description="CRAL-TRIO" evidence="2">
    <location>
        <begin position="170"/>
        <end position="285"/>
    </location>
</feature>
<dbReference type="Pfam" id="PF00650">
    <property type="entry name" value="CRAL_TRIO"/>
    <property type="match status" value="1"/>
</dbReference>
<feature type="compositionally biased region" description="Acidic residues" evidence="1">
    <location>
        <begin position="18"/>
        <end position="51"/>
    </location>
</feature>
<name>A0A9N8E5B5_9STRA</name>
<feature type="compositionally biased region" description="Basic and acidic residues" evidence="1">
    <location>
        <begin position="1"/>
        <end position="11"/>
    </location>
</feature>